<dbReference type="PROSITE" id="PS50856">
    <property type="entry name" value="AMOP"/>
    <property type="match status" value="1"/>
</dbReference>
<dbReference type="Gene3D" id="2.10.70.10">
    <property type="entry name" value="Complement Module, domain 1"/>
    <property type="match status" value="1"/>
</dbReference>
<dbReference type="SMART" id="SM00539">
    <property type="entry name" value="NIDO"/>
    <property type="match status" value="1"/>
</dbReference>
<dbReference type="PROSITE" id="PS51233">
    <property type="entry name" value="VWFD"/>
    <property type="match status" value="1"/>
</dbReference>
<comment type="caution">
    <text evidence="6">Lacks conserved residue(s) required for the propagation of feature annotation.</text>
</comment>
<dbReference type="EMBL" id="CP092864">
    <property type="protein sequence ID" value="UYV62455.1"/>
    <property type="molecule type" value="Genomic_DNA"/>
</dbReference>
<dbReference type="InterPro" id="IPR001846">
    <property type="entry name" value="VWF_type-D"/>
</dbReference>
<evidence type="ECO:0000259" key="9">
    <source>
        <dbReference type="PROSITE" id="PS50923"/>
    </source>
</evidence>
<dbReference type="PANTHER" id="PTHR13802">
    <property type="entry name" value="MUCIN 4-RELATED"/>
    <property type="match status" value="1"/>
</dbReference>
<dbReference type="Pfam" id="PF03782">
    <property type="entry name" value="AMOP"/>
    <property type="match status" value="1"/>
</dbReference>
<dbReference type="SMART" id="SM00723">
    <property type="entry name" value="AMOP"/>
    <property type="match status" value="1"/>
</dbReference>
<dbReference type="InterPro" id="IPR056619">
    <property type="entry name" value="C8-3_MUC4"/>
</dbReference>
<evidence type="ECO:0000313" key="11">
    <source>
        <dbReference type="EMBL" id="UYV62455.1"/>
    </source>
</evidence>
<evidence type="ECO:0000259" key="8">
    <source>
        <dbReference type="PROSITE" id="PS50856"/>
    </source>
</evidence>
<dbReference type="InterPro" id="IPR014756">
    <property type="entry name" value="Ig_E-set"/>
</dbReference>
<evidence type="ECO:0000313" key="12">
    <source>
        <dbReference type="Proteomes" id="UP001235939"/>
    </source>
</evidence>
<dbReference type="CDD" id="cd00033">
    <property type="entry name" value="CCP"/>
    <property type="match status" value="1"/>
</dbReference>
<dbReference type="InterPro" id="IPR051495">
    <property type="entry name" value="Epithelial_Barrier/Signaling"/>
</dbReference>
<dbReference type="SMART" id="SM00032">
    <property type="entry name" value="CCP"/>
    <property type="match status" value="1"/>
</dbReference>
<dbReference type="InterPro" id="IPR035976">
    <property type="entry name" value="Sushi/SCR/CCP_sf"/>
</dbReference>
<keyword evidence="2 7" id="KW-0812">Transmembrane</keyword>
<keyword evidence="12" id="KW-1185">Reference proteome</keyword>
<dbReference type="InterPro" id="IPR005533">
    <property type="entry name" value="AMOP_dom"/>
</dbReference>
<evidence type="ECO:0000256" key="4">
    <source>
        <dbReference type="ARBA" id="ARBA00023136"/>
    </source>
</evidence>
<feature type="transmembrane region" description="Helical" evidence="7">
    <location>
        <begin position="1111"/>
        <end position="1135"/>
    </location>
</feature>
<evidence type="ECO:0000259" key="10">
    <source>
        <dbReference type="PROSITE" id="PS51233"/>
    </source>
</evidence>
<dbReference type="PROSITE" id="PS50923">
    <property type="entry name" value="SUSHI"/>
    <property type="match status" value="1"/>
</dbReference>
<gene>
    <name evidence="11" type="ORF">LAZ67_2000673</name>
</gene>
<accession>A0ABY6K1L6</accession>
<dbReference type="SUPFAM" id="SSF81296">
    <property type="entry name" value="E set domains"/>
    <property type="match status" value="1"/>
</dbReference>
<protein>
    <submittedName>
        <fullName evidence="11">Uncharacterized protein</fullName>
    </submittedName>
</protein>
<sequence>MPPRNRLANQAEIDKERSKLLYPIRREDFLEEITRSKAYHDVPLGFRLPFYGFAFTYIWIQRDGYITFNRGLRNYRWPVKFPTPSLDSSREVDPSLIAPWFSSQDIPEDVPDAGVYLRKVDMDKDDDHVLVERLKQDFREGMIGVNVSFGPFPVFVPRHVLIVTWKNMTFTNARREERALKVGHSISFSDHTSVILAVLHYHYIPTTTTLLLQTNTYQLILATDEIRTYAMFNYDWIKWITHFDNFEGMNGHPAFYVITWTIKLTRCLQVGFNAGNRTRAYEVHPFSQHQRLTKLPDYGFGNGLNGRYYFQIDEEIWTGACIERELKFNWPDRIPITFFPRWGSMLGGTKVDLVGPCLPPGTHIKCKFDIFDVDGVRRDWNTATCVSPPTIFHGYVDLSVSLDGKGYFFVGKFYVQMNYKHVILHMARKDVHQKGVLPEPPDIVKEDLLVENDRFNQESPDSLRLAWNPELLSTRRDAPLELHLWGYREDTEKFPKLTYIEKLEEIPDNSGTYELRTENFQHRKNSATKDLTFGYISLNISSGFMDNEVTRMSPVVWSKTMPLAWYFRKQWEREHGVDKWRESFCNDWYLQEKYSDRFAITLFRCPCTLTQANLDRGRFTPDPSCNVIDKNCETFHREAHHCIRTGRPAVGGAGQQCCYDNQGELVRTGDSAFSGHPARSFNFGKHPYRWRYMVPTLSYWLHDKAPFYFCCKWAPGEENSESCYKYRYWRTSQDCSSYQPPGLGSVYGDPHLITYNHQPVTFNGKGEYVLTKVQDDYYNLDIQGRFEQVEPLHRFDPLVNGTRLTAIAAKDNESAIVEFRIRPLASSWRFQIFTIVDKEYVYFWDESMRVQNFKGVTIYQPVGTYNMSHVVAMFDSGAGIEVFASKGHMSAHVYMPLAMKGKTFGLLGNWTGIEDDNVFVAPDGSEYYYSTSENFFNQFGIKWRLRETPTYKVGTSLFFHDSVPLSQMEDPNFKPYFMNDKVKLENMELPPNLTFTKKDIGAICQDSKPCQYDYITTRDYNFAIQTKNFETKASNLARIINEKVIRCPELLRPRNGRKSSKDYHQNSVVIFSCDKGYRLEGYQNRKCHDTGLWSWGIEARCITEGEYYRKLAGNIFGIIIPIVLLVVIIIIFLIFRRRQRRDHYTGEKGM</sequence>
<keyword evidence="4 7" id="KW-0472">Membrane</keyword>
<dbReference type="InterPro" id="IPR003886">
    <property type="entry name" value="NIDO_dom"/>
</dbReference>
<dbReference type="Proteomes" id="UP001235939">
    <property type="component" value="Chromosome 02"/>
</dbReference>
<dbReference type="Pfam" id="PF06119">
    <property type="entry name" value="NIDO"/>
    <property type="match status" value="1"/>
</dbReference>
<feature type="domain" description="VWFD" evidence="10">
    <location>
        <begin position="742"/>
        <end position="951"/>
    </location>
</feature>
<name>A0ABY6K1L6_9ARAC</name>
<dbReference type="Gene3D" id="2.60.40.10">
    <property type="entry name" value="Immunoglobulins"/>
    <property type="match status" value="1"/>
</dbReference>
<evidence type="ECO:0000256" key="2">
    <source>
        <dbReference type="ARBA" id="ARBA00022692"/>
    </source>
</evidence>
<dbReference type="SUPFAM" id="SSF57535">
    <property type="entry name" value="Complement control module/SCR domain"/>
    <property type="match status" value="1"/>
</dbReference>
<feature type="domain" description="Sushi" evidence="9">
    <location>
        <begin position="1045"/>
        <end position="1103"/>
    </location>
</feature>
<proteinExistence type="predicted"/>
<dbReference type="InterPro" id="IPR000436">
    <property type="entry name" value="Sushi_SCR_CCP_dom"/>
</dbReference>
<evidence type="ECO:0000256" key="1">
    <source>
        <dbReference type="ARBA" id="ARBA00004370"/>
    </source>
</evidence>
<evidence type="ECO:0000256" key="6">
    <source>
        <dbReference type="PROSITE-ProRule" id="PRU00302"/>
    </source>
</evidence>
<evidence type="ECO:0000256" key="7">
    <source>
        <dbReference type="SAM" id="Phobius"/>
    </source>
</evidence>
<dbReference type="Pfam" id="PF00084">
    <property type="entry name" value="Sushi"/>
    <property type="match status" value="1"/>
</dbReference>
<keyword evidence="6" id="KW-0768">Sushi</keyword>
<dbReference type="Pfam" id="PF23263">
    <property type="entry name" value="C8-3_MUC4"/>
    <property type="match status" value="1"/>
</dbReference>
<evidence type="ECO:0000256" key="3">
    <source>
        <dbReference type="ARBA" id="ARBA00022989"/>
    </source>
</evidence>
<keyword evidence="3 7" id="KW-1133">Transmembrane helix</keyword>
<dbReference type="InterPro" id="IPR013783">
    <property type="entry name" value="Ig-like_fold"/>
</dbReference>
<organism evidence="11 12">
    <name type="scientific">Cordylochernes scorpioides</name>
    <dbReference type="NCBI Taxonomy" id="51811"/>
    <lineage>
        <taxon>Eukaryota</taxon>
        <taxon>Metazoa</taxon>
        <taxon>Ecdysozoa</taxon>
        <taxon>Arthropoda</taxon>
        <taxon>Chelicerata</taxon>
        <taxon>Arachnida</taxon>
        <taxon>Pseudoscorpiones</taxon>
        <taxon>Cheliferoidea</taxon>
        <taxon>Chernetidae</taxon>
        <taxon>Cordylochernes</taxon>
    </lineage>
</organism>
<evidence type="ECO:0000256" key="5">
    <source>
        <dbReference type="ARBA" id="ARBA00023157"/>
    </source>
</evidence>
<reference evidence="11 12" key="1">
    <citation type="submission" date="2022-01" db="EMBL/GenBank/DDBJ databases">
        <title>A chromosomal length assembly of Cordylochernes scorpioides.</title>
        <authorList>
            <person name="Zeh D."/>
            <person name="Zeh J."/>
        </authorList>
    </citation>
    <scope>NUCLEOTIDE SEQUENCE [LARGE SCALE GENOMIC DNA]</scope>
    <source>
        <strain evidence="11">IN4F17</strain>
        <tissue evidence="11">Whole Body</tissue>
    </source>
</reference>
<keyword evidence="5" id="KW-1015">Disulfide bond</keyword>
<dbReference type="PANTHER" id="PTHR13802:SF52">
    <property type="entry name" value="MUCIN-4"/>
    <property type="match status" value="1"/>
</dbReference>
<feature type="domain" description="AMOP" evidence="8">
    <location>
        <begin position="577"/>
        <end position="730"/>
    </location>
</feature>
<comment type="subcellular location">
    <subcellularLocation>
        <location evidence="1">Membrane</location>
    </subcellularLocation>
</comment>